<dbReference type="STRING" id="671987.R0J3C5"/>
<dbReference type="Proteomes" id="UP000016935">
    <property type="component" value="Unassembled WGS sequence"/>
</dbReference>
<dbReference type="PANTHER" id="PTHR42973:SF13">
    <property type="entry name" value="FAD-BINDING PCMH-TYPE DOMAIN-CONTAINING PROTEIN"/>
    <property type="match status" value="1"/>
</dbReference>
<proteinExistence type="inferred from homology"/>
<dbReference type="InterPro" id="IPR006094">
    <property type="entry name" value="Oxid_FAD_bind_N"/>
</dbReference>
<dbReference type="GO" id="GO:0016491">
    <property type="term" value="F:oxidoreductase activity"/>
    <property type="evidence" value="ECO:0007669"/>
    <property type="project" value="UniProtKB-KW"/>
</dbReference>
<accession>R0J3C5</accession>
<dbReference type="Pfam" id="PF01565">
    <property type="entry name" value="FAD_binding_4"/>
    <property type="match status" value="1"/>
</dbReference>
<keyword evidence="8" id="KW-1185">Reference proteome</keyword>
<dbReference type="PANTHER" id="PTHR42973">
    <property type="entry name" value="BINDING OXIDOREDUCTASE, PUTATIVE (AFU_ORTHOLOGUE AFUA_1G17690)-RELATED"/>
    <property type="match status" value="1"/>
</dbReference>
<dbReference type="GeneID" id="19405614"/>
<dbReference type="PROSITE" id="PS51387">
    <property type="entry name" value="FAD_PCMH"/>
    <property type="match status" value="1"/>
</dbReference>
<gene>
    <name evidence="7" type="ORF">SETTUDRAFT_86902</name>
</gene>
<dbReference type="Gene3D" id="3.40.462.20">
    <property type="match status" value="1"/>
</dbReference>
<protein>
    <recommendedName>
        <fullName evidence="6">FAD-binding PCMH-type domain-containing protein</fullName>
    </recommendedName>
</protein>
<dbReference type="InterPro" id="IPR036318">
    <property type="entry name" value="FAD-bd_PCMH-like_sf"/>
</dbReference>
<dbReference type="InterPro" id="IPR050416">
    <property type="entry name" value="FAD-linked_Oxidoreductase"/>
</dbReference>
<reference evidence="7 8" key="1">
    <citation type="journal article" date="2012" name="PLoS Pathog.">
        <title>Diverse lifestyles and strategies of plant pathogenesis encoded in the genomes of eighteen Dothideomycetes fungi.</title>
        <authorList>
            <person name="Ohm R.A."/>
            <person name="Feau N."/>
            <person name="Henrissat B."/>
            <person name="Schoch C.L."/>
            <person name="Horwitz B.A."/>
            <person name="Barry K.W."/>
            <person name="Condon B.J."/>
            <person name="Copeland A.C."/>
            <person name="Dhillon B."/>
            <person name="Glaser F."/>
            <person name="Hesse C.N."/>
            <person name="Kosti I."/>
            <person name="LaButti K."/>
            <person name="Lindquist E.A."/>
            <person name="Lucas S."/>
            <person name="Salamov A.A."/>
            <person name="Bradshaw R.E."/>
            <person name="Ciuffetti L."/>
            <person name="Hamelin R.C."/>
            <person name="Kema G.H.J."/>
            <person name="Lawrence C."/>
            <person name="Scott J.A."/>
            <person name="Spatafora J.W."/>
            <person name="Turgeon B.G."/>
            <person name="de Wit P.J.G.M."/>
            <person name="Zhong S."/>
            <person name="Goodwin S.B."/>
            <person name="Grigoriev I.V."/>
        </authorList>
    </citation>
    <scope>NUCLEOTIDE SEQUENCE [LARGE SCALE GENOMIC DNA]</scope>
    <source>
        <strain evidence="8">28A</strain>
    </source>
</reference>
<evidence type="ECO:0000256" key="3">
    <source>
        <dbReference type="ARBA" id="ARBA00022827"/>
    </source>
</evidence>
<dbReference type="eggNOG" id="KOG1231">
    <property type="taxonomic scope" value="Eukaryota"/>
</dbReference>
<name>R0J3C5_EXST2</name>
<evidence type="ECO:0000313" key="7">
    <source>
        <dbReference type="EMBL" id="EOA91470.1"/>
    </source>
</evidence>
<sequence>MAGIASLALGTLLLGAQVARCAPSADTTQACNDINQALPGKVLTPSTLGLAYTQETQQYWAVNLRSVNPACIVQPSSAQDVAIVIGVLNKYPTVRFATRSGGHDPNKNHTTVQDGVLITMTNLVGATYDADEDVAYVRPGGEWNDVIGDLEKSGVAITGGRLGLVGVGGLLLGGGLSFLSAQEGMAADNIIEWETVMANGSVVNVNAATHPDLAQAMRGSSNNFGIVTQFKAKVHHMGNVWGGSCFYDTTKADQIYAALHNFIAHGAEDPKAAIIFTDLNLATGIRSRLIFYFYDGPTPPTTGPFAEFLKINNSCILKTRTYSDLLKTNGQTVSLLNARSFFRTKTVPYIASRPQMYREISDKLSNLTSPVLGLAPVISGIQFSVDMQPLPAAIGKISESKGGNAMGLTASDPDRIILIFQGAWNLASEDEKVFQIARNLTDWLDEVVPQWLEEAGMPADMYMPYFINDAMYDQPVMQSYRDYEKFKTLQQSVDPNGLFSTRTGGFKY</sequence>
<dbReference type="HOGENOM" id="CLU_018354_1_2_1"/>
<evidence type="ECO:0000256" key="5">
    <source>
        <dbReference type="SAM" id="SignalP"/>
    </source>
</evidence>
<evidence type="ECO:0000256" key="2">
    <source>
        <dbReference type="ARBA" id="ARBA00022630"/>
    </source>
</evidence>
<dbReference type="Gene3D" id="3.30.465.10">
    <property type="match status" value="1"/>
</dbReference>
<evidence type="ECO:0000256" key="4">
    <source>
        <dbReference type="ARBA" id="ARBA00023002"/>
    </source>
</evidence>
<dbReference type="GO" id="GO:0071949">
    <property type="term" value="F:FAD binding"/>
    <property type="evidence" value="ECO:0007669"/>
    <property type="project" value="InterPro"/>
</dbReference>
<dbReference type="InterPro" id="IPR016167">
    <property type="entry name" value="FAD-bd_PCMH_sub1"/>
</dbReference>
<keyword evidence="3" id="KW-0274">FAD</keyword>
<comment type="similarity">
    <text evidence="1">Belongs to the oxygen-dependent FAD-linked oxidoreductase family.</text>
</comment>
<dbReference type="SUPFAM" id="SSF56176">
    <property type="entry name" value="FAD-binding/transporter-associated domain-like"/>
    <property type="match status" value="1"/>
</dbReference>
<dbReference type="AlphaFoldDB" id="R0J3C5"/>
<keyword evidence="2" id="KW-0285">Flavoprotein</keyword>
<dbReference type="RefSeq" id="XP_008020492.1">
    <property type="nucleotide sequence ID" value="XM_008022301.1"/>
</dbReference>
<dbReference type="InterPro" id="IPR016166">
    <property type="entry name" value="FAD-bd_PCMH"/>
</dbReference>
<feature type="chain" id="PRO_5004343759" description="FAD-binding PCMH-type domain-containing protein" evidence="5">
    <location>
        <begin position="22"/>
        <end position="508"/>
    </location>
</feature>
<dbReference type="EMBL" id="KB908481">
    <property type="protein sequence ID" value="EOA91470.1"/>
    <property type="molecule type" value="Genomic_DNA"/>
</dbReference>
<evidence type="ECO:0000256" key="1">
    <source>
        <dbReference type="ARBA" id="ARBA00005466"/>
    </source>
</evidence>
<keyword evidence="5" id="KW-0732">Signal</keyword>
<dbReference type="Gene3D" id="3.30.43.10">
    <property type="entry name" value="Uridine Diphospho-n-acetylenolpyruvylglucosamine Reductase, domain 2"/>
    <property type="match status" value="1"/>
</dbReference>
<reference evidence="7 8" key="2">
    <citation type="journal article" date="2013" name="PLoS Genet.">
        <title>Comparative genome structure, secondary metabolite, and effector coding capacity across Cochliobolus pathogens.</title>
        <authorList>
            <person name="Condon B.J."/>
            <person name="Leng Y."/>
            <person name="Wu D."/>
            <person name="Bushley K.E."/>
            <person name="Ohm R.A."/>
            <person name="Otillar R."/>
            <person name="Martin J."/>
            <person name="Schackwitz W."/>
            <person name="Grimwood J."/>
            <person name="MohdZainudin N."/>
            <person name="Xue C."/>
            <person name="Wang R."/>
            <person name="Manning V.A."/>
            <person name="Dhillon B."/>
            <person name="Tu Z.J."/>
            <person name="Steffenson B.J."/>
            <person name="Salamov A."/>
            <person name="Sun H."/>
            <person name="Lowry S."/>
            <person name="LaButti K."/>
            <person name="Han J."/>
            <person name="Copeland A."/>
            <person name="Lindquist E."/>
            <person name="Barry K."/>
            <person name="Schmutz J."/>
            <person name="Baker S.E."/>
            <person name="Ciuffetti L.M."/>
            <person name="Grigoriev I.V."/>
            <person name="Zhong S."/>
            <person name="Turgeon B.G."/>
        </authorList>
    </citation>
    <scope>NUCLEOTIDE SEQUENCE [LARGE SCALE GENOMIC DNA]</scope>
    <source>
        <strain evidence="8">28A</strain>
    </source>
</reference>
<evidence type="ECO:0000259" key="6">
    <source>
        <dbReference type="PROSITE" id="PS51387"/>
    </source>
</evidence>
<feature type="domain" description="FAD-binding PCMH-type" evidence="6">
    <location>
        <begin position="65"/>
        <end position="237"/>
    </location>
</feature>
<dbReference type="OrthoDB" id="2151789at2759"/>
<keyword evidence="4" id="KW-0560">Oxidoreductase</keyword>
<organism evidence="7 8">
    <name type="scientific">Exserohilum turcicum (strain 28A)</name>
    <name type="common">Northern leaf blight fungus</name>
    <name type="synonym">Setosphaeria turcica</name>
    <dbReference type="NCBI Taxonomy" id="671987"/>
    <lineage>
        <taxon>Eukaryota</taxon>
        <taxon>Fungi</taxon>
        <taxon>Dikarya</taxon>
        <taxon>Ascomycota</taxon>
        <taxon>Pezizomycotina</taxon>
        <taxon>Dothideomycetes</taxon>
        <taxon>Pleosporomycetidae</taxon>
        <taxon>Pleosporales</taxon>
        <taxon>Pleosporineae</taxon>
        <taxon>Pleosporaceae</taxon>
        <taxon>Exserohilum</taxon>
    </lineage>
</organism>
<evidence type="ECO:0000313" key="8">
    <source>
        <dbReference type="Proteomes" id="UP000016935"/>
    </source>
</evidence>
<dbReference type="InterPro" id="IPR016169">
    <property type="entry name" value="FAD-bd_PCMH_sub2"/>
</dbReference>
<feature type="signal peptide" evidence="5">
    <location>
        <begin position="1"/>
        <end position="21"/>
    </location>
</feature>